<dbReference type="EMBL" id="CP093345">
    <property type="protein sequence ID" value="WOG91377.1"/>
    <property type="molecule type" value="Genomic_DNA"/>
</dbReference>
<dbReference type="STRING" id="79200.A0A162AG83"/>
<keyword evidence="4" id="KW-1185">Reference proteome</keyword>
<dbReference type="GO" id="GO:0004252">
    <property type="term" value="F:serine-type endopeptidase activity"/>
    <property type="evidence" value="ECO:0007669"/>
    <property type="project" value="InterPro"/>
</dbReference>
<feature type="domain" description="Peptidase S9A N-terminal" evidence="1">
    <location>
        <begin position="2"/>
        <end position="34"/>
    </location>
</feature>
<proteinExistence type="predicted"/>
<organism evidence="2">
    <name type="scientific">Daucus carota subsp. sativus</name>
    <name type="common">Carrot</name>
    <dbReference type="NCBI Taxonomy" id="79200"/>
    <lineage>
        <taxon>Eukaryota</taxon>
        <taxon>Viridiplantae</taxon>
        <taxon>Streptophyta</taxon>
        <taxon>Embryophyta</taxon>
        <taxon>Tracheophyta</taxon>
        <taxon>Spermatophyta</taxon>
        <taxon>Magnoliopsida</taxon>
        <taxon>eudicotyledons</taxon>
        <taxon>Gunneridae</taxon>
        <taxon>Pentapetalae</taxon>
        <taxon>asterids</taxon>
        <taxon>campanulids</taxon>
        <taxon>Apiales</taxon>
        <taxon>Apiaceae</taxon>
        <taxon>Apioideae</taxon>
        <taxon>Scandiceae</taxon>
        <taxon>Daucinae</taxon>
        <taxon>Daucus</taxon>
        <taxon>Daucus sect. Daucus</taxon>
    </lineage>
</organism>
<name>A0A162AG83_DAUCS</name>
<evidence type="ECO:0000259" key="1">
    <source>
        <dbReference type="Pfam" id="PF02897"/>
    </source>
</evidence>
<sequence>MYDYPKYDAPFREGDKFYYFNYTGLQHQQVLYMQIRDTSVIFRLLCFGGLKKTLNLNTKERKRFEVYACAMAERNHTLEIWRLLDPEAHLIDHKKLYISSYCIL</sequence>
<accession>A0A162AG83</accession>
<evidence type="ECO:0000313" key="3">
    <source>
        <dbReference type="EMBL" id="WOG91377.1"/>
    </source>
</evidence>
<dbReference type="Pfam" id="PF02897">
    <property type="entry name" value="Peptidase_S9_N"/>
    <property type="match status" value="1"/>
</dbReference>
<dbReference type="Proteomes" id="UP000077755">
    <property type="component" value="Chromosome 3"/>
</dbReference>
<dbReference type="Gene3D" id="2.130.10.120">
    <property type="entry name" value="Prolyl oligopeptidase, N-terminal domain"/>
    <property type="match status" value="1"/>
</dbReference>
<reference evidence="3" key="2">
    <citation type="submission" date="2022-03" db="EMBL/GenBank/DDBJ databases">
        <title>Draft title - Genomic analysis of global carrot germplasm unveils the trajectory of domestication and the origin of high carotenoid orange carrot.</title>
        <authorList>
            <person name="Iorizzo M."/>
            <person name="Ellison S."/>
            <person name="Senalik D."/>
            <person name="Macko-Podgorni A."/>
            <person name="Grzebelus D."/>
            <person name="Bostan H."/>
            <person name="Rolling W."/>
            <person name="Curaba J."/>
            <person name="Simon P."/>
        </authorList>
    </citation>
    <scope>NUCLEOTIDE SEQUENCE</scope>
    <source>
        <tissue evidence="3">Leaf</tissue>
    </source>
</reference>
<dbReference type="InterPro" id="IPR023302">
    <property type="entry name" value="Pept_S9A_N"/>
</dbReference>
<dbReference type="Gramene" id="KZN00643">
    <property type="protein sequence ID" value="KZN00643"/>
    <property type="gene ID" value="DCAR_009397"/>
</dbReference>
<dbReference type="EMBL" id="LNRQ01000003">
    <property type="protein sequence ID" value="KZN00643.1"/>
    <property type="molecule type" value="Genomic_DNA"/>
</dbReference>
<evidence type="ECO:0000313" key="4">
    <source>
        <dbReference type="Proteomes" id="UP000077755"/>
    </source>
</evidence>
<dbReference type="AlphaFoldDB" id="A0A162AG83"/>
<gene>
    <name evidence="2" type="ORF">DCAR_009397</name>
    <name evidence="3" type="ORF">DCAR_0310626</name>
</gene>
<reference evidence="2" key="1">
    <citation type="journal article" date="2016" name="Nat. Genet.">
        <title>A high-quality carrot genome assembly provides new insights into carotenoid accumulation and asterid genome evolution.</title>
        <authorList>
            <person name="Iorizzo M."/>
            <person name="Ellison S."/>
            <person name="Senalik D."/>
            <person name="Zeng P."/>
            <person name="Satapoomin P."/>
            <person name="Huang J."/>
            <person name="Bowman M."/>
            <person name="Iovene M."/>
            <person name="Sanseverino W."/>
            <person name="Cavagnaro P."/>
            <person name="Yildiz M."/>
            <person name="Macko-Podgorni A."/>
            <person name="Moranska E."/>
            <person name="Grzebelus E."/>
            <person name="Grzebelus D."/>
            <person name="Ashrafi H."/>
            <person name="Zheng Z."/>
            <person name="Cheng S."/>
            <person name="Spooner D."/>
            <person name="Van Deynze A."/>
            <person name="Simon P."/>
        </authorList>
    </citation>
    <scope>NUCLEOTIDE SEQUENCE [LARGE SCALE GENOMIC DNA]</scope>
    <source>
        <tissue evidence="2">Leaf</tissue>
    </source>
</reference>
<evidence type="ECO:0000313" key="2">
    <source>
        <dbReference type="EMBL" id="KZN00643.1"/>
    </source>
</evidence>
<protein>
    <recommendedName>
        <fullName evidence="1">Peptidase S9A N-terminal domain-containing protein</fullName>
    </recommendedName>
</protein>